<proteinExistence type="predicted"/>
<keyword evidence="1" id="KW-0812">Transmembrane</keyword>
<feature type="transmembrane region" description="Helical" evidence="1">
    <location>
        <begin position="164"/>
        <end position="186"/>
    </location>
</feature>
<sequence>MYIVTTSAAIYAVACIYTGQDLTPKKVINCRKAWKRLMINFFCTFIALFAYNMAAILVIIACDRLFVVMSSRVLILCGYIVIALLYLAGLVYLGIVWQLANVVSVLEKSPEGFQAMKKSKELLKENTLVAMVIFLKMGILYYVILSALSKMYMKLYVNMLLDSLSLGMVVGAIAFTIICLILLIVLKSLELVIPTVVYFDCKSYHHENVDKLALSDYLDQLYAVREEYLPLKTNDDIQIDQFNNV</sequence>
<feature type="transmembrane region" description="Helical" evidence="1">
    <location>
        <begin position="37"/>
        <end position="61"/>
    </location>
</feature>
<protein>
    <submittedName>
        <fullName evidence="2">Uncharacterized protein</fullName>
    </submittedName>
</protein>
<keyword evidence="1" id="KW-0472">Membrane</keyword>
<comment type="caution">
    <text evidence="2">The sequence shown here is derived from an EMBL/GenBank/DDBJ whole genome shotgun (WGS) entry which is preliminary data.</text>
</comment>
<evidence type="ECO:0000313" key="3">
    <source>
        <dbReference type="Proteomes" id="UP000796880"/>
    </source>
</evidence>
<name>A0A8K0GVK5_9ROSA</name>
<evidence type="ECO:0000313" key="2">
    <source>
        <dbReference type="EMBL" id="KAF3439391.1"/>
    </source>
</evidence>
<evidence type="ECO:0000256" key="1">
    <source>
        <dbReference type="SAM" id="Phobius"/>
    </source>
</evidence>
<organism evidence="2 3">
    <name type="scientific">Rhamnella rubrinervis</name>
    <dbReference type="NCBI Taxonomy" id="2594499"/>
    <lineage>
        <taxon>Eukaryota</taxon>
        <taxon>Viridiplantae</taxon>
        <taxon>Streptophyta</taxon>
        <taxon>Embryophyta</taxon>
        <taxon>Tracheophyta</taxon>
        <taxon>Spermatophyta</taxon>
        <taxon>Magnoliopsida</taxon>
        <taxon>eudicotyledons</taxon>
        <taxon>Gunneridae</taxon>
        <taxon>Pentapetalae</taxon>
        <taxon>rosids</taxon>
        <taxon>fabids</taxon>
        <taxon>Rosales</taxon>
        <taxon>Rhamnaceae</taxon>
        <taxon>rhamnoid group</taxon>
        <taxon>Rhamneae</taxon>
        <taxon>Rhamnella</taxon>
    </lineage>
</organism>
<feature type="transmembrane region" description="Helical" evidence="1">
    <location>
        <begin position="73"/>
        <end position="106"/>
    </location>
</feature>
<dbReference type="PANTHER" id="PTHR33133:SF51">
    <property type="entry name" value="THH1_TOM1_TOM3 DOMAIN-CONTAINING PROTEIN"/>
    <property type="match status" value="1"/>
</dbReference>
<reference evidence="2" key="1">
    <citation type="submission" date="2020-03" db="EMBL/GenBank/DDBJ databases">
        <title>A high-quality chromosome-level genome assembly of a woody plant with both climbing and erect habits, Rhamnella rubrinervis.</title>
        <authorList>
            <person name="Lu Z."/>
            <person name="Yang Y."/>
            <person name="Zhu X."/>
            <person name="Sun Y."/>
        </authorList>
    </citation>
    <scope>NUCLEOTIDE SEQUENCE</scope>
    <source>
        <strain evidence="2">BYM</strain>
        <tissue evidence="2">Leaf</tissue>
    </source>
</reference>
<keyword evidence="3" id="KW-1185">Reference proteome</keyword>
<accession>A0A8K0GVK5</accession>
<dbReference type="AlphaFoldDB" id="A0A8K0GVK5"/>
<feature type="transmembrane region" description="Helical" evidence="1">
    <location>
        <begin position="127"/>
        <end position="144"/>
    </location>
</feature>
<keyword evidence="1" id="KW-1133">Transmembrane helix</keyword>
<gene>
    <name evidence="2" type="ORF">FNV43_RR17668</name>
</gene>
<dbReference type="Proteomes" id="UP000796880">
    <property type="component" value="Unassembled WGS sequence"/>
</dbReference>
<dbReference type="EMBL" id="VOIH02000008">
    <property type="protein sequence ID" value="KAF3439391.1"/>
    <property type="molecule type" value="Genomic_DNA"/>
</dbReference>
<dbReference type="OrthoDB" id="1908649at2759"/>
<dbReference type="PANTHER" id="PTHR33133">
    <property type="entry name" value="OS08G0107100 PROTEIN-RELATED"/>
    <property type="match status" value="1"/>
</dbReference>